<keyword evidence="4" id="KW-0479">Metal-binding</keyword>
<evidence type="ECO:0000313" key="8">
    <source>
        <dbReference type="Proteomes" id="UP000001685"/>
    </source>
</evidence>
<reference evidence="8" key="1">
    <citation type="journal article" date="2008" name="J. Bacteriol.">
        <title>Genome sequence of the streptomycin-producing microorganism Streptomyces griseus IFO 13350.</title>
        <authorList>
            <person name="Ohnishi Y."/>
            <person name="Ishikawa J."/>
            <person name="Hara H."/>
            <person name="Suzuki H."/>
            <person name="Ikenoya M."/>
            <person name="Ikeda H."/>
            <person name="Yamashita A."/>
            <person name="Hattori M."/>
            <person name="Horinouchi S."/>
        </authorList>
    </citation>
    <scope>NUCLEOTIDE SEQUENCE [LARGE SCALE GENOMIC DNA]</scope>
    <source>
        <strain evidence="8">JCM 4626 / NBRC 13350</strain>
    </source>
</reference>
<evidence type="ECO:0000256" key="6">
    <source>
        <dbReference type="RuleBase" id="RU004466"/>
    </source>
</evidence>
<gene>
    <name evidence="7" type="ordered locus">SGR_3291</name>
</gene>
<protein>
    <submittedName>
        <fullName evidence="7">Polyprenyl diphosphate synthase</fullName>
    </submittedName>
</protein>
<comment type="cofactor">
    <cofactor evidence="1">
        <name>Mg(2+)</name>
        <dbReference type="ChEBI" id="CHEBI:18420"/>
    </cofactor>
</comment>
<proteinExistence type="inferred from homology"/>
<dbReference type="PANTHER" id="PTHR12001:SF69">
    <property type="entry name" value="ALL TRANS-POLYPRENYL-DIPHOSPHATE SYNTHASE PDSS1"/>
    <property type="match status" value="1"/>
</dbReference>
<evidence type="ECO:0000256" key="1">
    <source>
        <dbReference type="ARBA" id="ARBA00001946"/>
    </source>
</evidence>
<dbReference type="HOGENOM" id="CLU_014015_2_3_11"/>
<dbReference type="Proteomes" id="UP000001685">
    <property type="component" value="Chromosome"/>
</dbReference>
<dbReference type="GO" id="GO:0004659">
    <property type="term" value="F:prenyltransferase activity"/>
    <property type="evidence" value="ECO:0007669"/>
    <property type="project" value="InterPro"/>
</dbReference>
<dbReference type="PANTHER" id="PTHR12001">
    <property type="entry name" value="GERANYLGERANYL PYROPHOSPHATE SYNTHASE"/>
    <property type="match status" value="1"/>
</dbReference>
<dbReference type="eggNOG" id="COG0142">
    <property type="taxonomic scope" value="Bacteria"/>
</dbReference>
<evidence type="ECO:0000256" key="2">
    <source>
        <dbReference type="ARBA" id="ARBA00006706"/>
    </source>
</evidence>
<dbReference type="GO" id="GO:0008299">
    <property type="term" value="P:isoprenoid biosynthetic process"/>
    <property type="evidence" value="ECO:0007669"/>
    <property type="project" value="InterPro"/>
</dbReference>
<dbReference type="KEGG" id="sgr:SGR_3291"/>
<evidence type="ECO:0000313" key="7">
    <source>
        <dbReference type="EMBL" id="BAG20120.1"/>
    </source>
</evidence>
<dbReference type="Pfam" id="PF00348">
    <property type="entry name" value="polyprenyl_synt"/>
    <property type="match status" value="1"/>
</dbReference>
<keyword evidence="3 6" id="KW-0808">Transferase</keyword>
<dbReference type="InterPro" id="IPR033749">
    <property type="entry name" value="Polyprenyl_synt_CS"/>
</dbReference>
<dbReference type="PROSITE" id="PS00444">
    <property type="entry name" value="POLYPRENYL_SYNTHASE_2"/>
    <property type="match status" value="1"/>
</dbReference>
<organism evidence="7 8">
    <name type="scientific">Streptomyces griseus subsp. griseus (strain JCM 4626 / CBS 651.72 / NBRC 13350 / KCC S-0626 / ISP 5235)</name>
    <dbReference type="NCBI Taxonomy" id="455632"/>
    <lineage>
        <taxon>Bacteria</taxon>
        <taxon>Bacillati</taxon>
        <taxon>Actinomycetota</taxon>
        <taxon>Actinomycetes</taxon>
        <taxon>Kitasatosporales</taxon>
        <taxon>Streptomycetaceae</taxon>
        <taxon>Streptomyces</taxon>
    </lineage>
</organism>
<dbReference type="EMBL" id="AP009493">
    <property type="protein sequence ID" value="BAG20120.1"/>
    <property type="molecule type" value="Genomic_DNA"/>
</dbReference>
<comment type="similarity">
    <text evidence="2 6">Belongs to the FPP/GGPP synthase family.</text>
</comment>
<dbReference type="SFLD" id="SFLDS00005">
    <property type="entry name" value="Isoprenoid_Synthase_Type_I"/>
    <property type="match status" value="1"/>
</dbReference>
<name>B1VL92_STRGG</name>
<dbReference type="InterPro" id="IPR000092">
    <property type="entry name" value="Polyprenyl_synt"/>
</dbReference>
<dbReference type="Gene3D" id="1.10.600.10">
    <property type="entry name" value="Farnesyl Diphosphate Synthase"/>
    <property type="match status" value="1"/>
</dbReference>
<dbReference type="InterPro" id="IPR008949">
    <property type="entry name" value="Isoprenoid_synthase_dom_sf"/>
</dbReference>
<evidence type="ECO:0000256" key="4">
    <source>
        <dbReference type="ARBA" id="ARBA00022723"/>
    </source>
</evidence>
<sequence>MPAAEREPRTGGKLMTALAARMRGRSIISRLVVGESALERRVLRGLEQVETRLLKCAGEAEDPRLAEVAGHLIAAGGKRLRPLLTLLGAEFGDVRGEGVIEAAVVAELIHTASLHHDDVMDEALLRHGVSSVNARWGNTVAVRSGNWLLARAARLSASLAPEAIPLQAEASERLVRGQLRELVGPDGAERRLSHYFAVISDKSASLISLSLRLGAVQAGAPAGVGEALAAYGEHLGVAFQISDDLLDITSSSAELGKEQGKDLAVGVAGLPVLLVLDDAWPGDEELRSLLSGAQAMRGQQHERTLALLQRSGCMARARGIMDERLAAARASLGPLPPGPARKALESLCEFVATRTA</sequence>
<dbReference type="SUPFAM" id="SSF48576">
    <property type="entry name" value="Terpenoid synthases"/>
    <property type="match status" value="1"/>
</dbReference>
<dbReference type="CDD" id="cd00685">
    <property type="entry name" value="Trans_IPPS_HT"/>
    <property type="match status" value="1"/>
</dbReference>
<accession>B1VL92</accession>
<evidence type="ECO:0000256" key="3">
    <source>
        <dbReference type="ARBA" id="ARBA00022679"/>
    </source>
</evidence>
<dbReference type="AlphaFoldDB" id="B1VL92"/>
<dbReference type="GO" id="GO:0046872">
    <property type="term" value="F:metal ion binding"/>
    <property type="evidence" value="ECO:0007669"/>
    <property type="project" value="UniProtKB-KW"/>
</dbReference>
<dbReference type="SFLD" id="SFLDG01017">
    <property type="entry name" value="Polyprenyl_Transferase_Like"/>
    <property type="match status" value="1"/>
</dbReference>
<evidence type="ECO:0000256" key="5">
    <source>
        <dbReference type="ARBA" id="ARBA00022842"/>
    </source>
</evidence>
<keyword evidence="5" id="KW-0460">Magnesium</keyword>